<gene>
    <name evidence="2" type="ORF">JOC58_003296</name>
</gene>
<dbReference type="Proteomes" id="UP001185028">
    <property type="component" value="Unassembled WGS sequence"/>
</dbReference>
<sequence>MMTSDQSFISSPANQHKVQQYEIPPSSIKEIERMIFHLYTDEFYPTTSSKMQLLIRSYMTLMKRQQMDLVASSSNNNDETCSTKADHSIEQRDRFEYWLSQLLLEMLQIAIKEQVDVGNYRGKDGEDARISVPPFRRDSLIIHIANFQSLLSSSTNHLLDLALKRITRSYELKSRLCNQPLAPMVKYMRWQMLMIREEMQISSTQRVLLVQLWLDYIEKHPQLLQIWLYH</sequence>
<evidence type="ECO:0000313" key="3">
    <source>
        <dbReference type="Proteomes" id="UP001185028"/>
    </source>
</evidence>
<dbReference type="EMBL" id="JAVDQH010000014">
    <property type="protein sequence ID" value="MDR6245383.1"/>
    <property type="molecule type" value="Genomic_DNA"/>
</dbReference>
<evidence type="ECO:0000313" key="2">
    <source>
        <dbReference type="EMBL" id="MDR6245383.1"/>
    </source>
</evidence>
<reference evidence="2 3" key="1">
    <citation type="submission" date="2023-07" db="EMBL/GenBank/DDBJ databases">
        <title>Genomic Encyclopedia of Type Strains, Phase IV (KMG-IV): sequencing the most valuable type-strain genomes for metagenomic binning, comparative biology and taxonomic classification.</title>
        <authorList>
            <person name="Goeker M."/>
        </authorList>
    </citation>
    <scope>NUCLEOTIDE SEQUENCE [LARGE SCALE GENOMIC DNA]</scope>
    <source>
        <strain evidence="2 3">DSM 22170</strain>
    </source>
</reference>
<protein>
    <recommendedName>
        <fullName evidence="4">DUF2785 domain-containing protein</fullName>
    </recommendedName>
</protein>
<accession>A0ABU1J1K5</accession>
<comment type="caution">
    <text evidence="2">The sequence shown here is derived from an EMBL/GenBank/DDBJ whole genome shotgun (WGS) entry which is preliminary data.</text>
</comment>
<feature type="compositionally biased region" description="Polar residues" evidence="1">
    <location>
        <begin position="1"/>
        <end position="18"/>
    </location>
</feature>
<organism evidence="2 3">
    <name type="scientific">Paenibacillus hunanensis</name>
    <dbReference type="NCBI Taxonomy" id="539262"/>
    <lineage>
        <taxon>Bacteria</taxon>
        <taxon>Bacillati</taxon>
        <taxon>Bacillota</taxon>
        <taxon>Bacilli</taxon>
        <taxon>Bacillales</taxon>
        <taxon>Paenibacillaceae</taxon>
        <taxon>Paenibacillus</taxon>
    </lineage>
</organism>
<dbReference type="RefSeq" id="WP_188777495.1">
    <property type="nucleotide sequence ID" value="NZ_BMMB01000010.1"/>
</dbReference>
<evidence type="ECO:0008006" key="4">
    <source>
        <dbReference type="Google" id="ProtNLM"/>
    </source>
</evidence>
<evidence type="ECO:0000256" key="1">
    <source>
        <dbReference type="SAM" id="MobiDB-lite"/>
    </source>
</evidence>
<proteinExistence type="predicted"/>
<keyword evidence="3" id="KW-1185">Reference proteome</keyword>
<name>A0ABU1J1K5_9BACL</name>
<feature type="region of interest" description="Disordered" evidence="1">
    <location>
        <begin position="1"/>
        <end position="21"/>
    </location>
</feature>